<protein>
    <submittedName>
        <fullName evidence="2">Peptidase M15B and M15C DD-carboxypeptidase VanY/endolysin</fullName>
    </submittedName>
</protein>
<dbReference type="InterPro" id="IPR052179">
    <property type="entry name" value="DD-CPase-like"/>
</dbReference>
<keyword evidence="2" id="KW-0378">Hydrolase</keyword>
<reference evidence="3" key="1">
    <citation type="submission" date="2010-03" db="EMBL/GenBank/DDBJ databases">
        <title>The complete chromosome of Tsukamurella paurometabola DSM 20162.</title>
        <authorList>
            <consortium name="US DOE Joint Genome Institute (JGI-PGF)"/>
            <person name="Lucas S."/>
            <person name="Copeland A."/>
            <person name="Lapidus A."/>
            <person name="Glavina del Rio T."/>
            <person name="Dalin E."/>
            <person name="Tice H."/>
            <person name="Bruce D."/>
            <person name="Goodwin L."/>
            <person name="Pitluck S."/>
            <person name="Kyrpides N."/>
            <person name="Mavromatis K."/>
            <person name="Ivanova N."/>
            <person name="Mikhailova N."/>
            <person name="Munk A.C."/>
            <person name="Brettin T."/>
            <person name="Detter J.C."/>
            <person name="Tapia R."/>
            <person name="Han C."/>
            <person name="Larimer F."/>
            <person name="Land M."/>
            <person name="Hauser L."/>
            <person name="Markowitz V."/>
            <person name="Cheng J.-F."/>
            <person name="Hugenholtz P."/>
            <person name="Woyke T."/>
            <person name="Wu D."/>
            <person name="Jando M."/>
            <person name="Brambilla E."/>
            <person name="Klenk H.-P."/>
            <person name="Eisen J.A."/>
        </authorList>
    </citation>
    <scope>NUCLEOTIDE SEQUENCE [LARGE SCALE GENOMIC DNA]</scope>
    <source>
        <strain evidence="3">ATCC 8368 / DSM 20162 / CCUG 35730 / CIP 100753 / JCM 10117 / KCTC 9821 / NBRC 16120 / NCIMB 702349 / NCTC 13040</strain>
    </source>
</reference>
<reference evidence="2 3" key="2">
    <citation type="journal article" date="2011" name="Stand. Genomic Sci.">
        <title>Complete genome sequence of Tsukamurella paurometabola type strain (no. 33).</title>
        <authorList>
            <person name="Munk A.C."/>
            <person name="Lapidus A."/>
            <person name="Lucas S."/>
            <person name="Nolan M."/>
            <person name="Tice H."/>
            <person name="Cheng J.F."/>
            <person name="Del Rio T.G."/>
            <person name="Goodwin L."/>
            <person name="Pitluck S."/>
            <person name="Liolios K."/>
            <person name="Huntemann M."/>
            <person name="Ivanova N."/>
            <person name="Mavromatis K."/>
            <person name="Mikhailova N."/>
            <person name="Pati A."/>
            <person name="Chen A."/>
            <person name="Palaniappan K."/>
            <person name="Tapia R."/>
            <person name="Han C."/>
            <person name="Land M."/>
            <person name="Hauser L."/>
            <person name="Chang Y.J."/>
            <person name="Jeffries C.D."/>
            <person name="Brettin T."/>
            <person name="Yasawong M."/>
            <person name="Brambilla E.M."/>
            <person name="Rohde M."/>
            <person name="Sikorski J."/>
            <person name="Goker M."/>
            <person name="Detter J.C."/>
            <person name="Woyke T."/>
            <person name="Bristow J."/>
            <person name="Eisen J.A."/>
            <person name="Markowitz V."/>
            <person name="Hugenholtz P."/>
            <person name="Kyrpides N.C."/>
            <person name="Klenk H.P."/>
        </authorList>
    </citation>
    <scope>NUCLEOTIDE SEQUENCE [LARGE SCALE GENOMIC DNA]</scope>
    <source>
        <strain evidence="3">ATCC 8368 / DSM 20162 / CCUG 35730 / CIP 100753 / JCM 10117 / KCTC 9821 / NBRC 16120 / NCIMB 702349 / NCTC 13040</strain>
    </source>
</reference>
<dbReference type="InterPro" id="IPR003709">
    <property type="entry name" value="VanY-like_core_dom"/>
</dbReference>
<evidence type="ECO:0000313" key="2">
    <source>
        <dbReference type="EMBL" id="ADG79148.1"/>
    </source>
</evidence>
<dbReference type="PANTHER" id="PTHR34385:SF1">
    <property type="entry name" value="PEPTIDOGLYCAN L-ALANYL-D-GLUTAMATE ENDOPEPTIDASE CWLK"/>
    <property type="match status" value="1"/>
</dbReference>
<dbReference type="KEGG" id="tpr:Tpau_2545"/>
<evidence type="ECO:0000259" key="1">
    <source>
        <dbReference type="Pfam" id="PF02557"/>
    </source>
</evidence>
<organism evidence="2 3">
    <name type="scientific">Tsukamurella paurometabola (strain ATCC 8368 / DSM 20162 / CCUG 35730 / CIP 100753 / JCM 10117 / KCTC 9821 / NBRC 16120 / NCIMB 702349 / NCTC 13040)</name>
    <name type="common">Corynebacterium paurometabolum</name>
    <dbReference type="NCBI Taxonomy" id="521096"/>
    <lineage>
        <taxon>Bacteria</taxon>
        <taxon>Bacillati</taxon>
        <taxon>Actinomycetota</taxon>
        <taxon>Actinomycetes</taxon>
        <taxon>Mycobacteriales</taxon>
        <taxon>Tsukamurellaceae</taxon>
        <taxon>Tsukamurella</taxon>
    </lineage>
</organism>
<gene>
    <name evidence="2" type="ordered locus">Tpau_2545</name>
</gene>
<dbReference type="Proteomes" id="UP000001213">
    <property type="component" value="Chromosome"/>
</dbReference>
<dbReference type="Pfam" id="PF02557">
    <property type="entry name" value="VanY"/>
    <property type="match status" value="1"/>
</dbReference>
<dbReference type="GO" id="GO:0006508">
    <property type="term" value="P:proteolysis"/>
    <property type="evidence" value="ECO:0007669"/>
    <property type="project" value="InterPro"/>
</dbReference>
<dbReference type="SUPFAM" id="SSF55166">
    <property type="entry name" value="Hedgehog/DD-peptidase"/>
    <property type="match status" value="1"/>
</dbReference>
<dbReference type="STRING" id="521096.Tpau_2545"/>
<feature type="domain" description="D-alanyl-D-alanine carboxypeptidase-like core" evidence="1">
    <location>
        <begin position="17"/>
        <end position="103"/>
    </location>
</feature>
<dbReference type="RefSeq" id="WP_013127167.1">
    <property type="nucleotide sequence ID" value="NC_014158.1"/>
</dbReference>
<keyword evidence="2" id="KW-0121">Carboxypeptidase</keyword>
<accession>D5URU3</accession>
<dbReference type="EMBL" id="CP001966">
    <property type="protein sequence ID" value="ADG79148.1"/>
    <property type="molecule type" value="Genomic_DNA"/>
</dbReference>
<keyword evidence="2" id="KW-0645">Protease</keyword>
<dbReference type="InterPro" id="IPR009045">
    <property type="entry name" value="Zn_M74/Hedgehog-like"/>
</dbReference>
<sequence>MAVTAAPWATADTAAGLSPGLARAYAAALHSASTAGVPLSITSGKRTWAQQQWLWLDGLDRYGSPEAARRWVLPPGESTHVTGDAVDVGPYEGAVWLQDNGYRWGLCRTFGNEWWHFELATTPGHACPPTVPDASLR</sequence>
<dbReference type="PANTHER" id="PTHR34385">
    <property type="entry name" value="D-ALANYL-D-ALANINE CARBOXYPEPTIDASE"/>
    <property type="match status" value="1"/>
</dbReference>
<dbReference type="CDD" id="cd14846">
    <property type="entry name" value="Peptidase_M15_like"/>
    <property type="match status" value="1"/>
</dbReference>
<proteinExistence type="predicted"/>
<dbReference type="Gene3D" id="3.30.1380.10">
    <property type="match status" value="1"/>
</dbReference>
<dbReference type="AlphaFoldDB" id="D5URU3"/>
<name>D5URU3_TSUPD</name>
<dbReference type="eggNOG" id="COG1876">
    <property type="taxonomic scope" value="Bacteria"/>
</dbReference>
<dbReference type="GO" id="GO:0004180">
    <property type="term" value="F:carboxypeptidase activity"/>
    <property type="evidence" value="ECO:0007669"/>
    <property type="project" value="UniProtKB-KW"/>
</dbReference>
<keyword evidence="3" id="KW-1185">Reference proteome</keyword>
<evidence type="ECO:0000313" key="3">
    <source>
        <dbReference type="Proteomes" id="UP000001213"/>
    </source>
</evidence>
<dbReference type="HOGENOM" id="CLU_104140_2_0_11"/>